<dbReference type="AlphaFoldDB" id="A0A840UJ90"/>
<evidence type="ECO:0000256" key="3">
    <source>
        <dbReference type="ARBA" id="ARBA00022692"/>
    </source>
</evidence>
<dbReference type="RefSeq" id="WP_183862840.1">
    <property type="nucleotide sequence ID" value="NZ_JACHFH010000037.1"/>
</dbReference>
<comment type="activity regulation">
    <text evidence="10">Na(+) is not transported, but it plays an essential structural role and its presence is essential for fluoride channel function.</text>
</comment>
<keyword evidence="3 10" id="KW-0812">Transmembrane</keyword>
<evidence type="ECO:0000256" key="9">
    <source>
        <dbReference type="ARBA" id="ARBA00049940"/>
    </source>
</evidence>
<feature type="binding site" evidence="10">
    <location>
        <position position="77"/>
    </location>
    <ligand>
        <name>Na(+)</name>
        <dbReference type="ChEBI" id="CHEBI:29101"/>
        <note>structural</note>
    </ligand>
</feature>
<evidence type="ECO:0000313" key="12">
    <source>
        <dbReference type="Proteomes" id="UP000559117"/>
    </source>
</evidence>
<protein>
    <recommendedName>
        <fullName evidence="10">Fluoride-specific ion channel FluC</fullName>
    </recommendedName>
</protein>
<keyword evidence="6 10" id="KW-0407">Ion channel</keyword>
<comment type="similarity">
    <text evidence="7 10">Belongs to the fluoride channel Fluc/FEX (TC 1.A.43) family.</text>
</comment>
<comment type="caution">
    <text evidence="11">The sequence shown here is derived from an EMBL/GenBank/DDBJ whole genome shotgun (WGS) entry which is preliminary data.</text>
</comment>
<name>A0A840UJ90_9FIRM</name>
<dbReference type="InterPro" id="IPR003691">
    <property type="entry name" value="FluC"/>
</dbReference>
<keyword evidence="5 10" id="KW-0472">Membrane</keyword>
<keyword evidence="10" id="KW-0813">Transport</keyword>
<accession>A0A840UJ90</accession>
<dbReference type="GO" id="GO:0046872">
    <property type="term" value="F:metal ion binding"/>
    <property type="evidence" value="ECO:0007669"/>
    <property type="project" value="UniProtKB-KW"/>
</dbReference>
<sequence>MLTKILCVMVGCAVGGGSRFYISTMLAQKYGTAFPYGTVTVNLLGCFLIGIISTFLNERSVGMSPYVSLLLTVGFLGGLTTFSSFSYDTLTLVRLGNLMGALLNIGINVIGGFSAAVAGMFIVRFIWG</sequence>
<comment type="function">
    <text evidence="9 10">Fluoride-specific ion channel. Important for reducing fluoride concentration in the cell, thus reducing its toxicity.</text>
</comment>
<dbReference type="NCBIfam" id="TIGR00494">
    <property type="entry name" value="crcB"/>
    <property type="match status" value="1"/>
</dbReference>
<evidence type="ECO:0000256" key="1">
    <source>
        <dbReference type="ARBA" id="ARBA00004651"/>
    </source>
</evidence>
<evidence type="ECO:0000313" key="11">
    <source>
        <dbReference type="EMBL" id="MBB5337206.1"/>
    </source>
</evidence>
<evidence type="ECO:0000256" key="5">
    <source>
        <dbReference type="ARBA" id="ARBA00023136"/>
    </source>
</evidence>
<dbReference type="GO" id="GO:0005886">
    <property type="term" value="C:plasma membrane"/>
    <property type="evidence" value="ECO:0007669"/>
    <property type="project" value="UniProtKB-SubCell"/>
</dbReference>
<reference evidence="11 12" key="1">
    <citation type="submission" date="2020-08" db="EMBL/GenBank/DDBJ databases">
        <title>Genomic Encyclopedia of Type Strains, Phase IV (KMG-IV): sequencing the most valuable type-strain genomes for metagenomic binning, comparative biology and taxonomic classification.</title>
        <authorList>
            <person name="Goeker M."/>
        </authorList>
    </citation>
    <scope>NUCLEOTIDE SEQUENCE [LARGE SCALE GENOMIC DNA]</scope>
    <source>
        <strain evidence="11 12">DSM 24661</strain>
    </source>
</reference>
<dbReference type="HAMAP" id="MF_00454">
    <property type="entry name" value="FluC"/>
    <property type="match status" value="1"/>
</dbReference>
<keyword evidence="4 10" id="KW-1133">Transmembrane helix</keyword>
<comment type="catalytic activity">
    <reaction evidence="8">
        <text>fluoride(in) = fluoride(out)</text>
        <dbReference type="Rhea" id="RHEA:76159"/>
        <dbReference type="ChEBI" id="CHEBI:17051"/>
    </reaction>
    <physiologicalReaction direction="left-to-right" evidence="8">
        <dbReference type="Rhea" id="RHEA:76160"/>
    </physiologicalReaction>
</comment>
<proteinExistence type="inferred from homology"/>
<evidence type="ECO:0000256" key="10">
    <source>
        <dbReference type="HAMAP-Rule" id="MF_00454"/>
    </source>
</evidence>
<evidence type="ECO:0000256" key="7">
    <source>
        <dbReference type="ARBA" id="ARBA00035120"/>
    </source>
</evidence>
<dbReference type="EMBL" id="JACHFH010000037">
    <property type="protein sequence ID" value="MBB5337206.1"/>
    <property type="molecule type" value="Genomic_DNA"/>
</dbReference>
<evidence type="ECO:0000256" key="2">
    <source>
        <dbReference type="ARBA" id="ARBA00022475"/>
    </source>
</evidence>
<feature type="transmembrane region" description="Helical" evidence="10">
    <location>
        <begin position="36"/>
        <end position="56"/>
    </location>
</feature>
<dbReference type="PANTHER" id="PTHR28259">
    <property type="entry name" value="FLUORIDE EXPORT PROTEIN 1-RELATED"/>
    <property type="match status" value="1"/>
</dbReference>
<feature type="transmembrane region" description="Helical" evidence="10">
    <location>
        <begin position="63"/>
        <end position="85"/>
    </location>
</feature>
<dbReference type="GO" id="GO:0062054">
    <property type="term" value="F:fluoride channel activity"/>
    <property type="evidence" value="ECO:0007669"/>
    <property type="project" value="UniProtKB-UniRule"/>
</dbReference>
<organism evidence="11 12">
    <name type="scientific">Pectinatus brassicae</name>
    <dbReference type="NCBI Taxonomy" id="862415"/>
    <lineage>
        <taxon>Bacteria</taxon>
        <taxon>Bacillati</taxon>
        <taxon>Bacillota</taxon>
        <taxon>Negativicutes</taxon>
        <taxon>Selenomonadales</taxon>
        <taxon>Selenomonadaceae</taxon>
        <taxon>Pectinatus</taxon>
    </lineage>
</organism>
<keyword evidence="2 10" id="KW-1003">Cell membrane</keyword>
<evidence type="ECO:0000256" key="6">
    <source>
        <dbReference type="ARBA" id="ARBA00023303"/>
    </source>
</evidence>
<dbReference type="PANTHER" id="PTHR28259:SF1">
    <property type="entry name" value="FLUORIDE EXPORT PROTEIN 1-RELATED"/>
    <property type="match status" value="1"/>
</dbReference>
<feature type="transmembrane region" description="Helical" evidence="10">
    <location>
        <begin position="105"/>
        <end position="127"/>
    </location>
</feature>
<dbReference type="Proteomes" id="UP000559117">
    <property type="component" value="Unassembled WGS sequence"/>
</dbReference>
<keyword evidence="10" id="KW-0406">Ion transport</keyword>
<gene>
    <name evidence="10" type="primary">fluC</name>
    <name evidence="10" type="synonym">crcB</name>
    <name evidence="11" type="ORF">HNR32_002363</name>
</gene>
<evidence type="ECO:0000256" key="4">
    <source>
        <dbReference type="ARBA" id="ARBA00022989"/>
    </source>
</evidence>
<keyword evidence="10" id="KW-0479">Metal-binding</keyword>
<keyword evidence="12" id="KW-1185">Reference proteome</keyword>
<comment type="subcellular location">
    <subcellularLocation>
        <location evidence="1 10">Cell membrane</location>
        <topology evidence="1 10">Multi-pass membrane protein</topology>
    </subcellularLocation>
</comment>
<keyword evidence="10" id="KW-0915">Sodium</keyword>
<dbReference type="Pfam" id="PF02537">
    <property type="entry name" value="CRCB"/>
    <property type="match status" value="1"/>
</dbReference>
<evidence type="ECO:0000256" key="8">
    <source>
        <dbReference type="ARBA" id="ARBA00035585"/>
    </source>
</evidence>
<dbReference type="GO" id="GO:0140114">
    <property type="term" value="P:cellular detoxification of fluoride"/>
    <property type="evidence" value="ECO:0007669"/>
    <property type="project" value="UniProtKB-UniRule"/>
</dbReference>
<feature type="binding site" evidence="10">
    <location>
        <position position="80"/>
    </location>
    <ligand>
        <name>Na(+)</name>
        <dbReference type="ChEBI" id="CHEBI:29101"/>
        <note>structural</note>
    </ligand>
</feature>